<sequence>MLRVFVIVLYDQEINTTYMLMLWLHADIIGLTFNPFLNMIWGVLHYDLHLYAKPILSSEPYPETFYRLHNKYPIVCVTHICCHLREKLLIQCTRPLLFPLLTSRCTDVQSIRRNIARRHVWVSVATNYTSPCNNKGIHTYYRKKNSDLKKPLFSDKPDSRFHCSKDIIHVISRCTPVRMILNDCSLDLMRLTMNFATTVDMLNDYETNLKTVVD</sequence>
<accession>A0A1A9Z734</accession>
<name>A0A1A9Z734_GLOPL</name>
<keyword evidence="1" id="KW-0472">Membrane</keyword>
<reference evidence="3" key="1">
    <citation type="submission" date="2014-03" db="EMBL/GenBank/DDBJ databases">
        <authorList>
            <person name="Aksoy S."/>
            <person name="Warren W."/>
            <person name="Wilson R.K."/>
        </authorList>
    </citation>
    <scope>NUCLEOTIDE SEQUENCE [LARGE SCALE GENOMIC DNA]</scope>
    <source>
        <strain evidence="3">IAEA</strain>
    </source>
</reference>
<protein>
    <submittedName>
        <fullName evidence="2">Uncharacterized protein</fullName>
    </submittedName>
</protein>
<feature type="transmembrane region" description="Helical" evidence="1">
    <location>
        <begin position="20"/>
        <end position="44"/>
    </location>
</feature>
<evidence type="ECO:0000256" key="1">
    <source>
        <dbReference type="SAM" id="Phobius"/>
    </source>
</evidence>
<organism evidence="2 3">
    <name type="scientific">Glossina pallidipes</name>
    <name type="common">Tsetse fly</name>
    <dbReference type="NCBI Taxonomy" id="7398"/>
    <lineage>
        <taxon>Eukaryota</taxon>
        <taxon>Metazoa</taxon>
        <taxon>Ecdysozoa</taxon>
        <taxon>Arthropoda</taxon>
        <taxon>Hexapoda</taxon>
        <taxon>Insecta</taxon>
        <taxon>Pterygota</taxon>
        <taxon>Neoptera</taxon>
        <taxon>Endopterygota</taxon>
        <taxon>Diptera</taxon>
        <taxon>Brachycera</taxon>
        <taxon>Muscomorpha</taxon>
        <taxon>Hippoboscoidea</taxon>
        <taxon>Glossinidae</taxon>
        <taxon>Glossina</taxon>
    </lineage>
</organism>
<keyword evidence="3" id="KW-1185">Reference proteome</keyword>
<proteinExistence type="predicted"/>
<evidence type="ECO:0000313" key="3">
    <source>
        <dbReference type="Proteomes" id="UP000092445"/>
    </source>
</evidence>
<keyword evidence="1" id="KW-1133">Transmembrane helix</keyword>
<reference evidence="2" key="2">
    <citation type="submission" date="2020-05" db="UniProtKB">
        <authorList>
            <consortium name="EnsemblMetazoa"/>
        </authorList>
    </citation>
    <scope>IDENTIFICATION</scope>
    <source>
        <strain evidence="2">IAEA</strain>
    </source>
</reference>
<dbReference type="VEuPathDB" id="VectorBase:GPAI005896"/>
<keyword evidence="1" id="KW-0812">Transmembrane</keyword>
<evidence type="ECO:0000313" key="2">
    <source>
        <dbReference type="EnsemblMetazoa" id="GPAI005896-PA"/>
    </source>
</evidence>
<dbReference type="EnsemblMetazoa" id="GPAI005896-RA">
    <property type="protein sequence ID" value="GPAI005896-PA"/>
    <property type="gene ID" value="GPAI005896"/>
</dbReference>
<dbReference type="Proteomes" id="UP000092445">
    <property type="component" value="Unassembled WGS sequence"/>
</dbReference>
<dbReference type="AlphaFoldDB" id="A0A1A9Z734"/>